<feature type="signal peptide" evidence="5">
    <location>
        <begin position="1"/>
        <end position="19"/>
    </location>
</feature>
<dbReference type="RefSeq" id="WP_146795458.1">
    <property type="nucleotide sequence ID" value="NZ_BJUU01000014.1"/>
</dbReference>
<sequence length="212" mass="21153">MLPAIAAAAAALILLPAHASMIGSTPAAGDVVTEQPGTISVVMNEEILTVDGATGSNAIQVTDAAGLYYGDGCLTVEGDTVSLDAELGEAGDYAMTFQVVSADGHPVSDTIDFTFDPAEGEAGQPGAAEAPVCGAAAAEEGSEGAPATASAEQGQSGGDTEGEAGDAGGSFPFIAIGVLALLAVLAVIAYRANRLRGEMRARREEEPRDDEV</sequence>
<organism evidence="7 8">
    <name type="scientific">Agrococcus baldri</name>
    <dbReference type="NCBI Taxonomy" id="153730"/>
    <lineage>
        <taxon>Bacteria</taxon>
        <taxon>Bacillati</taxon>
        <taxon>Actinomycetota</taxon>
        <taxon>Actinomycetes</taxon>
        <taxon>Micrococcales</taxon>
        <taxon>Microbacteriaceae</taxon>
        <taxon>Agrococcus</taxon>
    </lineage>
</organism>
<evidence type="ECO:0000256" key="4">
    <source>
        <dbReference type="SAM" id="Phobius"/>
    </source>
</evidence>
<proteinExistence type="predicted"/>
<dbReference type="InterPro" id="IPR014755">
    <property type="entry name" value="Cu-Rt/internalin_Ig-like"/>
</dbReference>
<feature type="domain" description="CopC" evidence="6">
    <location>
        <begin position="18"/>
        <end position="114"/>
    </location>
</feature>
<gene>
    <name evidence="7" type="ORF">ABA31_21850</name>
</gene>
<keyword evidence="4" id="KW-0472">Membrane</keyword>
<feature type="region of interest" description="Disordered" evidence="3">
    <location>
        <begin position="135"/>
        <end position="165"/>
    </location>
</feature>
<evidence type="ECO:0000259" key="6">
    <source>
        <dbReference type="Pfam" id="PF04234"/>
    </source>
</evidence>
<dbReference type="GO" id="GO:0046688">
    <property type="term" value="P:response to copper ion"/>
    <property type="evidence" value="ECO:0007669"/>
    <property type="project" value="InterPro"/>
</dbReference>
<protein>
    <recommendedName>
        <fullName evidence="6">CopC domain-containing protein</fullName>
    </recommendedName>
</protein>
<dbReference type="InterPro" id="IPR014756">
    <property type="entry name" value="Ig_E-set"/>
</dbReference>
<evidence type="ECO:0000256" key="1">
    <source>
        <dbReference type="ARBA" id="ARBA00022729"/>
    </source>
</evidence>
<dbReference type="AlphaFoldDB" id="A0AA87USM9"/>
<evidence type="ECO:0000256" key="5">
    <source>
        <dbReference type="SAM" id="SignalP"/>
    </source>
</evidence>
<keyword evidence="4" id="KW-1133">Transmembrane helix</keyword>
<keyword evidence="4" id="KW-0812">Transmembrane</keyword>
<dbReference type="InterPro" id="IPR007348">
    <property type="entry name" value="CopC_dom"/>
</dbReference>
<reference evidence="7 8" key="1">
    <citation type="submission" date="2019-07" db="EMBL/GenBank/DDBJ databases">
        <title>Whole genome shotgun sequence of Agrococcus baldri NBRC 103055.</title>
        <authorList>
            <person name="Hosoyama A."/>
            <person name="Uohara A."/>
            <person name="Ohji S."/>
            <person name="Ichikawa N."/>
        </authorList>
    </citation>
    <scope>NUCLEOTIDE SEQUENCE [LARGE SCALE GENOMIC DNA]</scope>
    <source>
        <strain evidence="7 8">NBRC 103055</strain>
    </source>
</reference>
<feature type="compositionally biased region" description="Low complexity" evidence="3">
    <location>
        <begin position="135"/>
        <end position="152"/>
    </location>
</feature>
<dbReference type="GO" id="GO:0042597">
    <property type="term" value="C:periplasmic space"/>
    <property type="evidence" value="ECO:0007669"/>
    <property type="project" value="InterPro"/>
</dbReference>
<dbReference type="EMBL" id="BJUU01000014">
    <property type="protein sequence ID" value="GEK80834.1"/>
    <property type="molecule type" value="Genomic_DNA"/>
</dbReference>
<comment type="caution">
    <text evidence="7">The sequence shown here is derived from an EMBL/GenBank/DDBJ whole genome shotgun (WGS) entry which is preliminary data.</text>
</comment>
<dbReference type="Gene3D" id="2.60.40.1220">
    <property type="match status" value="1"/>
</dbReference>
<keyword evidence="2" id="KW-0186">Copper</keyword>
<evidence type="ECO:0000256" key="2">
    <source>
        <dbReference type="ARBA" id="ARBA00023008"/>
    </source>
</evidence>
<keyword evidence="8" id="KW-1185">Reference proteome</keyword>
<feature type="transmembrane region" description="Helical" evidence="4">
    <location>
        <begin position="171"/>
        <end position="193"/>
    </location>
</feature>
<accession>A0AA87USM9</accession>
<dbReference type="GO" id="GO:0005507">
    <property type="term" value="F:copper ion binding"/>
    <property type="evidence" value="ECO:0007669"/>
    <property type="project" value="InterPro"/>
</dbReference>
<evidence type="ECO:0000313" key="8">
    <source>
        <dbReference type="Proteomes" id="UP000321749"/>
    </source>
</evidence>
<dbReference type="Pfam" id="PF04234">
    <property type="entry name" value="CopC"/>
    <property type="match status" value="1"/>
</dbReference>
<feature type="chain" id="PRO_5041706880" description="CopC domain-containing protein" evidence="5">
    <location>
        <begin position="20"/>
        <end position="212"/>
    </location>
</feature>
<dbReference type="SUPFAM" id="SSF81296">
    <property type="entry name" value="E set domains"/>
    <property type="match status" value="1"/>
</dbReference>
<evidence type="ECO:0000256" key="3">
    <source>
        <dbReference type="SAM" id="MobiDB-lite"/>
    </source>
</evidence>
<name>A0AA87USM9_9MICO</name>
<keyword evidence="1 5" id="KW-0732">Signal</keyword>
<evidence type="ECO:0000313" key="7">
    <source>
        <dbReference type="EMBL" id="GEK80834.1"/>
    </source>
</evidence>
<dbReference type="Proteomes" id="UP000321749">
    <property type="component" value="Unassembled WGS sequence"/>
</dbReference>